<name>A0ABR7EGU5_9FIRM</name>
<keyword evidence="2" id="KW-1185">Reference proteome</keyword>
<accession>A0ABR7EGU5</accession>
<evidence type="ECO:0000313" key="2">
    <source>
        <dbReference type="Proteomes" id="UP000606889"/>
    </source>
</evidence>
<dbReference type="Proteomes" id="UP000606889">
    <property type="component" value="Unassembled WGS sequence"/>
</dbReference>
<sequence>MEKRILLASTASAVETSMITDVLSQNNIPAVTQPRSKFFGEAMSAYTGSSSYGDDIFVSEADFAAAQDAVEGMISGED</sequence>
<comment type="caution">
    <text evidence="1">The sequence shown here is derived from an EMBL/GenBank/DDBJ whole genome shotgun (WGS) entry which is preliminary data.</text>
</comment>
<protein>
    <submittedName>
        <fullName evidence="1">DUF2007 domain-containing protein</fullName>
    </submittedName>
</protein>
<dbReference type="EMBL" id="JACOON010000004">
    <property type="protein sequence ID" value="MBC5648388.1"/>
    <property type="molecule type" value="Genomic_DNA"/>
</dbReference>
<proteinExistence type="predicted"/>
<gene>
    <name evidence="1" type="ORF">H8S18_08565</name>
</gene>
<dbReference type="RefSeq" id="WP_186857895.1">
    <property type="nucleotide sequence ID" value="NZ_JACOON010000004.1"/>
</dbReference>
<organism evidence="1 2">
    <name type="scientific">Christensenella tenuis</name>
    <dbReference type="NCBI Taxonomy" id="2763033"/>
    <lineage>
        <taxon>Bacteria</taxon>
        <taxon>Bacillati</taxon>
        <taxon>Bacillota</taxon>
        <taxon>Clostridia</taxon>
        <taxon>Christensenellales</taxon>
        <taxon>Christensenellaceae</taxon>
        <taxon>Christensenella</taxon>
    </lineage>
</organism>
<evidence type="ECO:0000313" key="1">
    <source>
        <dbReference type="EMBL" id="MBC5648388.1"/>
    </source>
</evidence>
<reference evidence="1 2" key="1">
    <citation type="submission" date="2020-08" db="EMBL/GenBank/DDBJ databases">
        <title>Genome public.</title>
        <authorList>
            <person name="Liu C."/>
            <person name="Sun Q."/>
        </authorList>
    </citation>
    <scope>NUCLEOTIDE SEQUENCE [LARGE SCALE GENOMIC DNA]</scope>
    <source>
        <strain evidence="1 2">NSJ-35</strain>
    </source>
</reference>